<organism evidence="8 9">
    <name type="scientific">Terrihabitans soli</name>
    <dbReference type="NCBI Taxonomy" id="708113"/>
    <lineage>
        <taxon>Bacteria</taxon>
        <taxon>Pseudomonadati</taxon>
        <taxon>Pseudomonadota</taxon>
        <taxon>Alphaproteobacteria</taxon>
        <taxon>Hyphomicrobiales</taxon>
        <taxon>Terrihabitans</taxon>
    </lineage>
</organism>
<feature type="transmembrane region" description="Helical" evidence="6">
    <location>
        <begin position="368"/>
        <end position="391"/>
    </location>
</feature>
<dbReference type="Gene3D" id="1.20.1250.20">
    <property type="entry name" value="MFS general substrate transporter like domains"/>
    <property type="match status" value="1"/>
</dbReference>
<feature type="transmembrane region" description="Helical" evidence="6">
    <location>
        <begin position="203"/>
        <end position="222"/>
    </location>
</feature>
<evidence type="ECO:0000256" key="1">
    <source>
        <dbReference type="ARBA" id="ARBA00004127"/>
    </source>
</evidence>
<evidence type="ECO:0000313" key="9">
    <source>
        <dbReference type="Proteomes" id="UP000515317"/>
    </source>
</evidence>
<dbReference type="RefSeq" id="WP_222876206.1">
    <property type="nucleotide sequence ID" value="NZ_AP023361.1"/>
</dbReference>
<evidence type="ECO:0000259" key="7">
    <source>
        <dbReference type="PROSITE" id="PS50850"/>
    </source>
</evidence>
<keyword evidence="5 6" id="KW-0472">Membrane</keyword>
<keyword evidence="9" id="KW-1185">Reference proteome</keyword>
<feature type="transmembrane region" description="Helical" evidence="6">
    <location>
        <begin position="88"/>
        <end position="107"/>
    </location>
</feature>
<evidence type="ECO:0000256" key="5">
    <source>
        <dbReference type="ARBA" id="ARBA00023136"/>
    </source>
</evidence>
<dbReference type="PANTHER" id="PTHR23519">
    <property type="entry name" value="AUTOPHAGY-RELATED PROTEIN 22"/>
    <property type="match status" value="1"/>
</dbReference>
<dbReference type="Pfam" id="PF11700">
    <property type="entry name" value="ATG22"/>
    <property type="match status" value="1"/>
</dbReference>
<reference evidence="8 9" key="1">
    <citation type="submission" date="2020-08" db="EMBL/GenBank/DDBJ databases">
        <title>Genome sequence of Rhizobiales bacterium strain IZ6.</title>
        <authorList>
            <person name="Nakai R."/>
            <person name="Naganuma T."/>
        </authorList>
    </citation>
    <scope>NUCLEOTIDE SEQUENCE [LARGE SCALE GENOMIC DNA]</scope>
    <source>
        <strain evidence="8 9">IZ6</strain>
    </source>
</reference>
<dbReference type="InterPro" id="IPR050495">
    <property type="entry name" value="ATG22/LtaA_families"/>
</dbReference>
<dbReference type="InterPro" id="IPR024671">
    <property type="entry name" value="Atg22-like"/>
</dbReference>
<evidence type="ECO:0000256" key="2">
    <source>
        <dbReference type="ARBA" id="ARBA00022448"/>
    </source>
</evidence>
<dbReference type="PROSITE" id="PS00216">
    <property type="entry name" value="SUGAR_TRANSPORT_1"/>
    <property type="match status" value="1"/>
</dbReference>
<name>A0A6S6QRI8_9HYPH</name>
<dbReference type="AlphaFoldDB" id="A0A6S6QRI8"/>
<dbReference type="SUPFAM" id="SSF103473">
    <property type="entry name" value="MFS general substrate transporter"/>
    <property type="match status" value="1"/>
</dbReference>
<feature type="transmembrane region" description="Helical" evidence="6">
    <location>
        <begin position="403"/>
        <end position="428"/>
    </location>
</feature>
<dbReference type="InterPro" id="IPR020846">
    <property type="entry name" value="MFS_dom"/>
</dbReference>
<feature type="transmembrane region" description="Helical" evidence="6">
    <location>
        <begin position="113"/>
        <end position="134"/>
    </location>
</feature>
<evidence type="ECO:0000256" key="6">
    <source>
        <dbReference type="SAM" id="Phobius"/>
    </source>
</evidence>
<dbReference type="KEGG" id="tso:IZ6_02350"/>
<feature type="transmembrane region" description="Helical" evidence="6">
    <location>
        <begin position="434"/>
        <end position="453"/>
    </location>
</feature>
<dbReference type="PANTHER" id="PTHR23519:SF1">
    <property type="entry name" value="AUTOPHAGY-RELATED PROTEIN 22"/>
    <property type="match status" value="1"/>
</dbReference>
<keyword evidence="4 6" id="KW-1133">Transmembrane helix</keyword>
<evidence type="ECO:0000256" key="3">
    <source>
        <dbReference type="ARBA" id="ARBA00022692"/>
    </source>
</evidence>
<comment type="subcellular location">
    <subcellularLocation>
        <location evidence="1">Endomembrane system</location>
        <topology evidence="1">Multi-pass membrane protein</topology>
    </subcellularLocation>
</comment>
<feature type="transmembrane region" description="Helical" evidence="6">
    <location>
        <begin position="55"/>
        <end position="76"/>
    </location>
</feature>
<feature type="transmembrane region" description="Helical" evidence="6">
    <location>
        <begin position="292"/>
        <end position="310"/>
    </location>
</feature>
<protein>
    <submittedName>
        <fullName evidence="8">MFS transporter</fullName>
    </submittedName>
</protein>
<gene>
    <name evidence="8" type="ORF">IZ6_02350</name>
</gene>
<dbReference type="PROSITE" id="PS50850">
    <property type="entry name" value="MFS"/>
    <property type="match status" value="1"/>
</dbReference>
<feature type="transmembrane region" description="Helical" evidence="6">
    <location>
        <begin position="20"/>
        <end position="43"/>
    </location>
</feature>
<dbReference type="InterPro" id="IPR005829">
    <property type="entry name" value="Sugar_transporter_CS"/>
</dbReference>
<dbReference type="EMBL" id="AP023361">
    <property type="protein sequence ID" value="BCJ89500.1"/>
    <property type="molecule type" value="Genomic_DNA"/>
</dbReference>
<evidence type="ECO:0000313" key="8">
    <source>
        <dbReference type="EMBL" id="BCJ89500.1"/>
    </source>
</evidence>
<keyword evidence="3 6" id="KW-0812">Transmembrane</keyword>
<dbReference type="GO" id="GO:0022857">
    <property type="term" value="F:transmembrane transporter activity"/>
    <property type="evidence" value="ECO:0007669"/>
    <property type="project" value="InterPro"/>
</dbReference>
<dbReference type="GO" id="GO:0012505">
    <property type="term" value="C:endomembrane system"/>
    <property type="evidence" value="ECO:0007669"/>
    <property type="project" value="UniProtKB-SubCell"/>
</dbReference>
<feature type="transmembrane region" description="Helical" evidence="6">
    <location>
        <begin position="256"/>
        <end position="280"/>
    </location>
</feature>
<dbReference type="GO" id="GO:0016020">
    <property type="term" value="C:membrane"/>
    <property type="evidence" value="ECO:0007669"/>
    <property type="project" value="InterPro"/>
</dbReference>
<sequence length="461" mass="47616">MAKSKVKTAYAGGPAIAGWVLFDFAAQPVFTLITTFIFAPFFAAQLADSPVHGQALWGFATGAAGLVIAILSPVLGAVADAAGRRKPWIAAFSILILLGCAALWFAVPGADYAVPLAMIAFAIATIGAEFAGVFTNAMMPDLVPPEKLGRLSGTGWAMGYVGGLISLALILVFFVANPETGKTLAGFAPAFGMDALSFAGDRASGPFSALWYLVFVLPLFFFTPDAPKLEPVSRAVRSGIANLKQTIASVTSHKNVFLYLVAHMIYADGLVGLFAFGGIYATGIFGWSTTEIGAFGILLTITGSLGAFIGGRLDDRLGPKTVVMGALAGLILAGLGILSTTADSILFAIPVPPPVPGDGLFAAPAEQFYMLCGVLIGAVAGPLQAASRTLLIRVSPEDAITQFFGLYALAGKVTSFMAPTLVGIVTALLMSQRAGMAVLLAFFVLGAVLLAAVKVPRGRRA</sequence>
<feature type="transmembrane region" description="Helical" evidence="6">
    <location>
        <begin position="155"/>
        <end position="176"/>
    </location>
</feature>
<feature type="transmembrane region" description="Helical" evidence="6">
    <location>
        <begin position="322"/>
        <end position="348"/>
    </location>
</feature>
<feature type="domain" description="Major facilitator superfamily (MFS) profile" evidence="7">
    <location>
        <begin position="1"/>
        <end position="459"/>
    </location>
</feature>
<evidence type="ECO:0000256" key="4">
    <source>
        <dbReference type="ARBA" id="ARBA00022989"/>
    </source>
</evidence>
<accession>A0A6S6QRI8</accession>
<proteinExistence type="predicted"/>
<dbReference type="InterPro" id="IPR036259">
    <property type="entry name" value="MFS_trans_sf"/>
</dbReference>
<dbReference type="Proteomes" id="UP000515317">
    <property type="component" value="Chromosome"/>
</dbReference>
<keyword evidence="2" id="KW-0813">Transport</keyword>